<dbReference type="AlphaFoldDB" id="A0A7H2BLW9"/>
<accession>A0A7H2BLW9</accession>
<gene>
    <name evidence="1" type="ORF">IDM48_04485</name>
</gene>
<evidence type="ECO:0000313" key="2">
    <source>
        <dbReference type="Proteomes" id="UP000516421"/>
    </source>
</evidence>
<evidence type="ECO:0000313" key="1">
    <source>
        <dbReference type="EMBL" id="QNV40665.1"/>
    </source>
</evidence>
<protein>
    <submittedName>
        <fullName evidence="1">Uncharacterized protein</fullName>
    </submittedName>
</protein>
<dbReference type="Proteomes" id="UP000516421">
    <property type="component" value="Chromosome"/>
</dbReference>
<sequence>MTEILVPRDVEADVLGALSRYGVDASTIVPADAGAGTVRVSRTGGDLVASNQRDLAEMLVEVWEQDSVSAFDSAIRIYGALTDCGLKGLILPGVAVHSMDIVPPRSLDDPNRPDLYRVTIPFTFITDLTTLEVENV</sequence>
<name>A0A7H2BLW9_9MICC</name>
<keyword evidence="2" id="KW-1185">Reference proteome</keyword>
<dbReference type="RefSeq" id="WP_145176236.1">
    <property type="nucleotide sequence ID" value="NZ_CP061538.1"/>
</dbReference>
<dbReference type="EMBL" id="CP061538">
    <property type="protein sequence ID" value="QNV40665.1"/>
    <property type="molecule type" value="Genomic_DNA"/>
</dbReference>
<reference evidence="1 2" key="1">
    <citation type="submission" date="2020-09" db="EMBL/GenBank/DDBJ databases">
        <title>Investigation of environmental microbe.</title>
        <authorList>
            <person name="Ou Y."/>
            <person name="Kang Q."/>
        </authorList>
    </citation>
    <scope>NUCLEOTIDE SEQUENCE [LARGE SCALE GENOMIC DNA]</scope>
    <source>
        <strain evidence="1 2">KJZ-9</strain>
    </source>
</reference>
<organism evidence="1 2">
    <name type="scientific">Rothia amarae</name>
    <dbReference type="NCBI Taxonomy" id="169480"/>
    <lineage>
        <taxon>Bacteria</taxon>
        <taxon>Bacillati</taxon>
        <taxon>Actinomycetota</taxon>
        <taxon>Actinomycetes</taxon>
        <taxon>Micrococcales</taxon>
        <taxon>Micrococcaceae</taxon>
        <taxon>Rothia</taxon>
    </lineage>
</organism>
<proteinExistence type="predicted"/>
<dbReference type="KEGG" id="rama:IDM48_04485"/>